<dbReference type="STRING" id="1818881.A3196_06615"/>
<dbReference type="RefSeq" id="WP_069024292.1">
    <property type="nucleotide sequence ID" value="NZ_LVJZ01000003.1"/>
</dbReference>
<feature type="transmembrane region" description="Helical" evidence="1">
    <location>
        <begin position="60"/>
        <end position="77"/>
    </location>
</feature>
<feature type="transmembrane region" description="Helical" evidence="1">
    <location>
        <begin position="155"/>
        <end position="175"/>
    </location>
</feature>
<dbReference type="PANTHER" id="PTHR33406:SF13">
    <property type="entry name" value="MEMBRANE PROTEIN YDFJ"/>
    <property type="match status" value="1"/>
</dbReference>
<dbReference type="EMBL" id="LVJZ01000003">
    <property type="protein sequence ID" value="ODB96461.1"/>
    <property type="molecule type" value="Genomic_DNA"/>
</dbReference>
<evidence type="ECO:0000313" key="2">
    <source>
        <dbReference type="EMBL" id="ODB96461.1"/>
    </source>
</evidence>
<dbReference type="AlphaFoldDB" id="A0A1E2UP78"/>
<comment type="caution">
    <text evidence="2">The sequence shown here is derived from an EMBL/GenBank/DDBJ whole genome shotgun (WGS) entry which is preliminary data.</text>
</comment>
<keyword evidence="1" id="KW-0812">Transmembrane</keyword>
<reference evidence="2 3" key="1">
    <citation type="submission" date="2016-03" db="EMBL/GenBank/DDBJ databases">
        <title>Chemosynthetic sulphur-oxidizing symbionts of marine invertebrate animals are capable of nitrogen fixation.</title>
        <authorList>
            <person name="Petersen J.M."/>
            <person name="Kemper A."/>
            <person name="Gruber-Vodicka H."/>
            <person name="Cardini U."/>
            <person name="Geest Mvander."/>
            <person name="Kleiner M."/>
            <person name="Bulgheresi S."/>
            <person name="Fussmann M."/>
            <person name="Herbold C."/>
            <person name="Seah B.K.B."/>
            <person name="Antony C.Paul."/>
            <person name="Liu D."/>
            <person name="Belitz A."/>
            <person name="Weber M."/>
        </authorList>
    </citation>
    <scope>NUCLEOTIDE SEQUENCE [LARGE SCALE GENOMIC DNA]</scope>
    <source>
        <strain evidence="2">G_D</strain>
    </source>
</reference>
<keyword evidence="3" id="KW-1185">Reference proteome</keyword>
<gene>
    <name evidence="2" type="ORF">A3196_06615</name>
</gene>
<evidence type="ECO:0000313" key="3">
    <source>
        <dbReference type="Proteomes" id="UP000094849"/>
    </source>
</evidence>
<organism evidence="2 3">
    <name type="scientific">Candidatus Thiodiazotropha endoloripes</name>
    <dbReference type="NCBI Taxonomy" id="1818881"/>
    <lineage>
        <taxon>Bacteria</taxon>
        <taxon>Pseudomonadati</taxon>
        <taxon>Pseudomonadota</taxon>
        <taxon>Gammaproteobacteria</taxon>
        <taxon>Chromatiales</taxon>
        <taxon>Sedimenticolaceae</taxon>
        <taxon>Candidatus Thiodiazotropha</taxon>
    </lineage>
</organism>
<name>A0A1E2UP78_9GAMM</name>
<protein>
    <submittedName>
        <fullName evidence="2">Uncharacterized protein</fullName>
    </submittedName>
</protein>
<dbReference type="GO" id="GO:0005886">
    <property type="term" value="C:plasma membrane"/>
    <property type="evidence" value="ECO:0007669"/>
    <property type="project" value="TreeGrafter"/>
</dbReference>
<accession>A0A1E2UP78</accession>
<evidence type="ECO:0000256" key="1">
    <source>
        <dbReference type="SAM" id="Phobius"/>
    </source>
</evidence>
<dbReference type="PANTHER" id="PTHR33406">
    <property type="entry name" value="MEMBRANE PROTEIN MJ1562-RELATED"/>
    <property type="match status" value="1"/>
</dbReference>
<keyword evidence="1" id="KW-0472">Membrane</keyword>
<dbReference type="Gene3D" id="1.20.1640.10">
    <property type="entry name" value="Multidrug efflux transporter AcrB transmembrane domain"/>
    <property type="match status" value="1"/>
</dbReference>
<dbReference type="InterPro" id="IPR050545">
    <property type="entry name" value="Mycobact_MmpL"/>
</dbReference>
<proteinExistence type="predicted"/>
<sequence>MAPNLFFDVPEYQTGFDEQRASKLDAALLPLKKRFRTIFHIGGPFIRAGISEQIRKDQKIILPLALLVLILTLGLMLRHLTAASIPFLTASLSIIWVLCIMAVLEILINITTSIVPAMLIIAGSTEEIHLISEYQVGLSDGFGALEANHFMAQHMGMAFVLTFITTCLGFLSISLNEIDLLRSLYWLQP</sequence>
<feature type="transmembrane region" description="Helical" evidence="1">
    <location>
        <begin position="83"/>
        <end position="108"/>
    </location>
</feature>
<dbReference type="SUPFAM" id="SSF82866">
    <property type="entry name" value="Multidrug efflux transporter AcrB transmembrane domain"/>
    <property type="match status" value="1"/>
</dbReference>
<keyword evidence="1" id="KW-1133">Transmembrane helix</keyword>
<dbReference type="Proteomes" id="UP000094849">
    <property type="component" value="Unassembled WGS sequence"/>
</dbReference>